<gene>
    <name evidence="7" type="ORF">AMON00008_LOCUS43206</name>
</gene>
<dbReference type="Gene3D" id="3.40.50.720">
    <property type="entry name" value="NAD(P)-binding Rossmann-like Domain"/>
    <property type="match status" value="1"/>
</dbReference>
<evidence type="ECO:0000256" key="1">
    <source>
        <dbReference type="ARBA" id="ARBA00006484"/>
    </source>
</evidence>
<dbReference type="SMART" id="SM00822">
    <property type="entry name" value="PKS_KR"/>
    <property type="match status" value="1"/>
</dbReference>
<dbReference type="SUPFAM" id="SSF51735">
    <property type="entry name" value="NAD(P)-binding Rossmann-fold domains"/>
    <property type="match status" value="1"/>
</dbReference>
<dbReference type="PRINTS" id="PR00081">
    <property type="entry name" value="GDHRDH"/>
</dbReference>
<organism evidence="7">
    <name type="scientific">Alexandrium monilatum</name>
    <dbReference type="NCBI Taxonomy" id="311494"/>
    <lineage>
        <taxon>Eukaryota</taxon>
        <taxon>Sar</taxon>
        <taxon>Alveolata</taxon>
        <taxon>Dinophyceae</taxon>
        <taxon>Gonyaulacales</taxon>
        <taxon>Pyrocystaceae</taxon>
        <taxon>Alexandrium</taxon>
    </lineage>
</organism>
<dbReference type="AlphaFoldDB" id="A0A7S4S1A3"/>
<dbReference type="GO" id="GO:0016020">
    <property type="term" value="C:membrane"/>
    <property type="evidence" value="ECO:0007669"/>
    <property type="project" value="TreeGrafter"/>
</dbReference>
<keyword evidence="2" id="KW-0560">Oxidoreductase</keyword>
<dbReference type="PROSITE" id="PS00061">
    <property type="entry name" value="ADH_SHORT"/>
    <property type="match status" value="1"/>
</dbReference>
<comment type="function">
    <text evidence="3">Putative oxidoreductase.</text>
</comment>
<dbReference type="PANTHER" id="PTHR44196">
    <property type="entry name" value="DEHYDROGENASE/REDUCTASE SDR FAMILY MEMBER 7B"/>
    <property type="match status" value="1"/>
</dbReference>
<protein>
    <recommendedName>
        <fullName evidence="6">Ketoreductase domain-containing protein</fullName>
    </recommendedName>
</protein>
<feature type="domain" description="Ketoreductase" evidence="6">
    <location>
        <begin position="36"/>
        <end position="224"/>
    </location>
</feature>
<dbReference type="EMBL" id="HBNR01061345">
    <property type="protein sequence ID" value="CAE4630687.1"/>
    <property type="molecule type" value="Transcribed_RNA"/>
</dbReference>
<accession>A0A7S4S1A3</accession>
<feature type="region of interest" description="Disordered" evidence="5">
    <location>
        <begin position="1"/>
        <end position="37"/>
    </location>
</feature>
<dbReference type="PANTHER" id="PTHR44196:SF1">
    <property type="entry name" value="DEHYDROGENASE_REDUCTASE SDR FAMILY MEMBER 7B"/>
    <property type="match status" value="1"/>
</dbReference>
<sequence>MLKIRSSSELEATGGGRSSPEPMAKRKQEETSDGSKVMLVTGASSGVGEALVRHFSSNGWKVAAVARSEEKLKALCTACGSNASAYVCDVSDKEKVAATVARVLAELGTIDVLVNNAAVAHDGKKFWELETSDIDSLIDINLKGTMYVTHAVLKQAMVPSDSGFIIGVASVAGTWGIPNESCYVASKHGMVGFLDTVANETRSTGICVSTICPGGIDTPWWRDDHPYGEKSTHASGSTSHLIQAQELVDVIDLQLKMPRNRVFKRMVMFPKNEWH</sequence>
<evidence type="ECO:0000256" key="3">
    <source>
        <dbReference type="ARBA" id="ARBA00037096"/>
    </source>
</evidence>
<proteinExistence type="inferred from homology"/>
<comment type="similarity">
    <text evidence="1 4">Belongs to the short-chain dehydrogenases/reductases (SDR) family.</text>
</comment>
<dbReference type="Pfam" id="PF00106">
    <property type="entry name" value="adh_short"/>
    <property type="match status" value="1"/>
</dbReference>
<dbReference type="InterPro" id="IPR002347">
    <property type="entry name" value="SDR_fam"/>
</dbReference>
<dbReference type="InterPro" id="IPR057326">
    <property type="entry name" value="KR_dom"/>
</dbReference>
<dbReference type="CDD" id="cd05233">
    <property type="entry name" value="SDR_c"/>
    <property type="match status" value="1"/>
</dbReference>
<evidence type="ECO:0000256" key="2">
    <source>
        <dbReference type="ARBA" id="ARBA00023002"/>
    </source>
</evidence>
<dbReference type="InterPro" id="IPR020904">
    <property type="entry name" value="Sc_DH/Rdtase_CS"/>
</dbReference>
<dbReference type="InterPro" id="IPR036291">
    <property type="entry name" value="NAD(P)-bd_dom_sf"/>
</dbReference>
<dbReference type="PRINTS" id="PR00080">
    <property type="entry name" value="SDRFAMILY"/>
</dbReference>
<evidence type="ECO:0000259" key="6">
    <source>
        <dbReference type="SMART" id="SM00822"/>
    </source>
</evidence>
<dbReference type="GO" id="GO:0016491">
    <property type="term" value="F:oxidoreductase activity"/>
    <property type="evidence" value="ECO:0007669"/>
    <property type="project" value="UniProtKB-KW"/>
</dbReference>
<feature type="compositionally biased region" description="Polar residues" evidence="5">
    <location>
        <begin position="1"/>
        <end position="10"/>
    </location>
</feature>
<name>A0A7S4S1A3_9DINO</name>
<reference evidence="7" key="1">
    <citation type="submission" date="2021-01" db="EMBL/GenBank/DDBJ databases">
        <authorList>
            <person name="Corre E."/>
            <person name="Pelletier E."/>
            <person name="Niang G."/>
            <person name="Scheremetjew M."/>
            <person name="Finn R."/>
            <person name="Kale V."/>
            <person name="Holt S."/>
            <person name="Cochrane G."/>
            <person name="Meng A."/>
            <person name="Brown T."/>
            <person name="Cohen L."/>
        </authorList>
    </citation>
    <scope>NUCLEOTIDE SEQUENCE</scope>
    <source>
        <strain evidence="7">CCMP3105</strain>
    </source>
</reference>
<evidence type="ECO:0000313" key="7">
    <source>
        <dbReference type="EMBL" id="CAE4630687.1"/>
    </source>
</evidence>
<evidence type="ECO:0000256" key="4">
    <source>
        <dbReference type="RuleBase" id="RU000363"/>
    </source>
</evidence>
<evidence type="ECO:0000256" key="5">
    <source>
        <dbReference type="SAM" id="MobiDB-lite"/>
    </source>
</evidence>